<dbReference type="EMBL" id="JRKL02001682">
    <property type="protein sequence ID" value="KAF3962647.1"/>
    <property type="molecule type" value="Genomic_DNA"/>
</dbReference>
<accession>A0A8J4R131</accession>
<evidence type="ECO:0000313" key="2">
    <source>
        <dbReference type="Proteomes" id="UP000737018"/>
    </source>
</evidence>
<organism evidence="1 2">
    <name type="scientific">Castanea mollissima</name>
    <name type="common">Chinese chestnut</name>
    <dbReference type="NCBI Taxonomy" id="60419"/>
    <lineage>
        <taxon>Eukaryota</taxon>
        <taxon>Viridiplantae</taxon>
        <taxon>Streptophyta</taxon>
        <taxon>Embryophyta</taxon>
        <taxon>Tracheophyta</taxon>
        <taxon>Spermatophyta</taxon>
        <taxon>Magnoliopsida</taxon>
        <taxon>eudicotyledons</taxon>
        <taxon>Gunneridae</taxon>
        <taxon>Pentapetalae</taxon>
        <taxon>rosids</taxon>
        <taxon>fabids</taxon>
        <taxon>Fagales</taxon>
        <taxon>Fagaceae</taxon>
        <taxon>Castanea</taxon>
    </lineage>
</organism>
<evidence type="ECO:0000313" key="1">
    <source>
        <dbReference type="EMBL" id="KAF3962647.1"/>
    </source>
</evidence>
<proteinExistence type="predicted"/>
<gene>
    <name evidence="1" type="ORF">CMV_012867</name>
</gene>
<reference evidence="1" key="1">
    <citation type="submission" date="2020-03" db="EMBL/GenBank/DDBJ databases">
        <title>Castanea mollissima Vanexum genome sequencing.</title>
        <authorList>
            <person name="Staton M."/>
        </authorList>
    </citation>
    <scope>NUCLEOTIDE SEQUENCE</scope>
    <source>
        <tissue evidence="1">Leaf</tissue>
    </source>
</reference>
<dbReference type="Proteomes" id="UP000737018">
    <property type="component" value="Unassembled WGS sequence"/>
</dbReference>
<dbReference type="OrthoDB" id="49016at2759"/>
<comment type="caution">
    <text evidence="1">The sequence shown here is derived from an EMBL/GenBank/DDBJ whole genome shotgun (WGS) entry which is preliminary data.</text>
</comment>
<dbReference type="AlphaFoldDB" id="A0A8J4R131"/>
<protein>
    <submittedName>
        <fullName evidence="1">Uncharacterized protein</fullName>
    </submittedName>
</protein>
<keyword evidence="2" id="KW-1185">Reference proteome</keyword>
<name>A0A8J4R131_9ROSI</name>
<sequence>MEKDENGQGLDYGSEGNLLSRCKNCLGYFNTYCDSSNGRGFLCPQWTRTEMSCRRQSRRTHRRTFHTLFSSPKPTICRSKLRLARTSSKTLFSSRVLRPTHFCQEMLCFCFVYLFFLCTCWNFGGTKHDLHMVGDLRMWDDDYVDELCDIVFGEFLAGNFAQGVPRDPVWDVIT</sequence>